<dbReference type="EMBL" id="LVJH01000058">
    <property type="protein sequence ID" value="OAB35987.1"/>
    <property type="molecule type" value="Genomic_DNA"/>
</dbReference>
<dbReference type="STRING" id="494026.PGLA_21415"/>
<evidence type="ECO:0000313" key="3">
    <source>
        <dbReference type="Proteomes" id="UP000076967"/>
    </source>
</evidence>
<reference evidence="2 3" key="1">
    <citation type="submission" date="2016-03" db="EMBL/GenBank/DDBJ databases">
        <title>Draft genome sequence of Paenibacillus glacialis DSM 22343.</title>
        <authorList>
            <person name="Shin S.-K."/>
            <person name="Yi H."/>
        </authorList>
    </citation>
    <scope>NUCLEOTIDE SEQUENCE [LARGE SCALE GENOMIC DNA]</scope>
    <source>
        <strain evidence="2 3">DSM 22343</strain>
    </source>
</reference>
<protein>
    <recommendedName>
        <fullName evidence="1">DinB-like domain-containing protein</fullName>
    </recommendedName>
</protein>
<dbReference type="SUPFAM" id="SSF109854">
    <property type="entry name" value="DinB/YfiT-like putative metalloenzymes"/>
    <property type="match status" value="1"/>
</dbReference>
<dbReference type="Proteomes" id="UP000076967">
    <property type="component" value="Unassembled WGS sequence"/>
</dbReference>
<dbReference type="InterPro" id="IPR034660">
    <property type="entry name" value="DinB/YfiT-like"/>
</dbReference>
<sequence>MSEAFLFGLIGKARERIIQQVDNVPEAQRHVVPTGFNNSLLWQLGHIITVADGITLRYGGFESKIPSSYGQLFNNGTKPADWQDEPPHWDTLIQQLTEQFQGLQDTLQGRLGDPVAVKDNFAKAQTIGELVALNMSHENLHLGMITAMVKVLNLNNQ</sequence>
<evidence type="ECO:0000259" key="1">
    <source>
        <dbReference type="Pfam" id="PF12867"/>
    </source>
</evidence>
<proteinExistence type="predicted"/>
<dbReference type="OrthoDB" id="4295522at2"/>
<keyword evidence="3" id="KW-1185">Reference proteome</keyword>
<accession>A0A168F9L0</accession>
<evidence type="ECO:0000313" key="2">
    <source>
        <dbReference type="EMBL" id="OAB35987.1"/>
    </source>
</evidence>
<dbReference type="RefSeq" id="WP_068536839.1">
    <property type="nucleotide sequence ID" value="NZ_LVJH01000058.1"/>
</dbReference>
<dbReference type="InterPro" id="IPR024775">
    <property type="entry name" value="DinB-like"/>
</dbReference>
<dbReference type="Pfam" id="PF12867">
    <property type="entry name" value="DinB_2"/>
    <property type="match status" value="1"/>
</dbReference>
<feature type="domain" description="DinB-like" evidence="1">
    <location>
        <begin position="12"/>
        <end position="145"/>
    </location>
</feature>
<gene>
    <name evidence="2" type="ORF">PGLA_21415</name>
</gene>
<comment type="caution">
    <text evidence="2">The sequence shown here is derived from an EMBL/GenBank/DDBJ whole genome shotgun (WGS) entry which is preliminary data.</text>
</comment>
<name>A0A168F9L0_9BACL</name>
<organism evidence="2 3">
    <name type="scientific">Paenibacillus glacialis</name>
    <dbReference type="NCBI Taxonomy" id="494026"/>
    <lineage>
        <taxon>Bacteria</taxon>
        <taxon>Bacillati</taxon>
        <taxon>Bacillota</taxon>
        <taxon>Bacilli</taxon>
        <taxon>Bacillales</taxon>
        <taxon>Paenibacillaceae</taxon>
        <taxon>Paenibacillus</taxon>
    </lineage>
</organism>
<dbReference type="AlphaFoldDB" id="A0A168F9L0"/>
<dbReference type="Gene3D" id="1.20.120.450">
    <property type="entry name" value="dinb family like domain"/>
    <property type="match status" value="1"/>
</dbReference>